<dbReference type="PANTHER" id="PTHR33695">
    <property type="entry name" value="LIPOPROTEIN SIGNAL PEPTIDASE"/>
    <property type="match status" value="1"/>
</dbReference>
<dbReference type="AlphaFoldDB" id="A0AAU7VPY1"/>
<evidence type="ECO:0000256" key="5">
    <source>
        <dbReference type="ARBA" id="ARBA00022750"/>
    </source>
</evidence>
<dbReference type="HAMAP" id="MF_00161">
    <property type="entry name" value="LspA"/>
    <property type="match status" value="1"/>
</dbReference>
<keyword evidence="5 9" id="KW-0064">Aspartyl protease</keyword>
<comment type="catalytic activity">
    <reaction evidence="9">
        <text>Release of signal peptides from bacterial membrane prolipoproteins. Hydrolyzes -Xaa-Yaa-Zaa-|-(S,diacylglyceryl)Cys-, in which Xaa is hydrophobic (preferably Leu), and Yaa (Ala or Ser) and Zaa (Gly or Ala) have small, neutral side chains.</text>
        <dbReference type="EC" id="3.4.23.36"/>
    </reaction>
</comment>
<dbReference type="EC" id="3.4.23.36" evidence="9"/>
<reference evidence="11" key="1">
    <citation type="journal article" date="2013" name="Extremophiles">
        <title>Proteinivorax tanatarense gen. nov., sp. nov., an anaerobic, haloalkaliphilic, proteolytic bacterium isolated from a decaying algal bloom, and proposal of Proteinivoraceae fam. nov.</title>
        <authorList>
            <person name="Kevbrin V."/>
            <person name="Boltyanskaya Y."/>
            <person name="Zhilina T."/>
            <person name="Kolganova T."/>
            <person name="Lavrentjeva E."/>
            <person name="Kuznetsov B."/>
        </authorList>
    </citation>
    <scope>NUCLEOTIDE SEQUENCE</scope>
    <source>
        <strain evidence="11">Z-910T</strain>
    </source>
</reference>
<keyword evidence="4 9" id="KW-0812">Transmembrane</keyword>
<comment type="function">
    <text evidence="9">This protein specifically catalyzes the removal of signal peptides from prolipoproteins.</text>
</comment>
<dbReference type="PRINTS" id="PR00781">
    <property type="entry name" value="LIPOSIGPTASE"/>
</dbReference>
<evidence type="ECO:0000313" key="11">
    <source>
        <dbReference type="EMBL" id="XBX76136.1"/>
    </source>
</evidence>
<keyword evidence="8 9" id="KW-0472">Membrane</keyword>
<evidence type="ECO:0000256" key="3">
    <source>
        <dbReference type="ARBA" id="ARBA00022670"/>
    </source>
</evidence>
<evidence type="ECO:0000256" key="8">
    <source>
        <dbReference type="ARBA" id="ARBA00023136"/>
    </source>
</evidence>
<dbReference type="GO" id="GO:0005886">
    <property type="term" value="C:plasma membrane"/>
    <property type="evidence" value="ECO:0007669"/>
    <property type="project" value="UniProtKB-SubCell"/>
</dbReference>
<sequence length="153" mass="17388">MLYPAIILIIIAIDQITKLLAYNLMDMRQSIPIIENFLHLTLWTNPGAAFGILAHQRLFFIVVTILVTVVLGYYIYKLPQEKWFLKLAFSLQIGGAIGNLIDRIYLGEVIDFIDFKIWSPIFNVADIAIVVGVALFALDVIVFDTINDKKEED</sequence>
<keyword evidence="2 9" id="KW-1003">Cell membrane</keyword>
<name>A0AAU7VPY1_9FIRM</name>
<evidence type="ECO:0000256" key="1">
    <source>
        <dbReference type="ARBA" id="ARBA00006139"/>
    </source>
</evidence>
<dbReference type="InterPro" id="IPR001872">
    <property type="entry name" value="Peptidase_A8"/>
</dbReference>
<evidence type="ECO:0000256" key="9">
    <source>
        <dbReference type="HAMAP-Rule" id="MF_00161"/>
    </source>
</evidence>
<feature type="transmembrane region" description="Helical" evidence="9">
    <location>
        <begin position="6"/>
        <end position="25"/>
    </location>
</feature>
<organism evidence="11">
    <name type="scientific">Proteinivorax tanatarense</name>
    <dbReference type="NCBI Taxonomy" id="1260629"/>
    <lineage>
        <taxon>Bacteria</taxon>
        <taxon>Bacillati</taxon>
        <taxon>Bacillota</taxon>
        <taxon>Clostridia</taxon>
        <taxon>Eubacteriales</taxon>
        <taxon>Proteinivoracaceae</taxon>
        <taxon>Proteinivorax</taxon>
    </lineage>
</organism>
<evidence type="ECO:0000256" key="6">
    <source>
        <dbReference type="ARBA" id="ARBA00022801"/>
    </source>
</evidence>
<evidence type="ECO:0000256" key="10">
    <source>
        <dbReference type="RuleBase" id="RU004181"/>
    </source>
</evidence>
<comment type="pathway">
    <text evidence="9">Protein modification; lipoprotein biosynthesis (signal peptide cleavage).</text>
</comment>
<feature type="active site" evidence="9">
    <location>
        <position position="126"/>
    </location>
</feature>
<comment type="caution">
    <text evidence="9">Lacks conserved residue(s) required for the propagation of feature annotation.</text>
</comment>
<evidence type="ECO:0000256" key="4">
    <source>
        <dbReference type="ARBA" id="ARBA00022692"/>
    </source>
</evidence>
<dbReference type="GO" id="GO:0006508">
    <property type="term" value="P:proteolysis"/>
    <property type="evidence" value="ECO:0007669"/>
    <property type="project" value="UniProtKB-KW"/>
</dbReference>
<comment type="subcellular location">
    <subcellularLocation>
        <location evidence="9">Cell membrane</location>
        <topology evidence="9">Multi-pass membrane protein</topology>
    </subcellularLocation>
</comment>
<dbReference type="GO" id="GO:0004190">
    <property type="term" value="F:aspartic-type endopeptidase activity"/>
    <property type="evidence" value="ECO:0007669"/>
    <property type="project" value="UniProtKB-UniRule"/>
</dbReference>
<accession>A0AAU7VPY1</accession>
<gene>
    <name evidence="9 11" type="primary">lspA</name>
    <name evidence="11" type="ORF">PRVXT_001312</name>
</gene>
<feature type="transmembrane region" description="Helical" evidence="9">
    <location>
        <begin position="59"/>
        <end position="76"/>
    </location>
</feature>
<evidence type="ECO:0000256" key="2">
    <source>
        <dbReference type="ARBA" id="ARBA00022475"/>
    </source>
</evidence>
<dbReference type="PANTHER" id="PTHR33695:SF1">
    <property type="entry name" value="LIPOPROTEIN SIGNAL PEPTIDASE"/>
    <property type="match status" value="1"/>
</dbReference>
<feature type="active site" evidence="9">
    <location>
        <position position="111"/>
    </location>
</feature>
<keyword evidence="3 9" id="KW-0645">Protease</keyword>
<comment type="similarity">
    <text evidence="1 9 10">Belongs to the peptidase A8 family.</text>
</comment>
<keyword evidence="7 9" id="KW-1133">Transmembrane helix</keyword>
<feature type="transmembrane region" description="Helical" evidence="9">
    <location>
        <begin position="121"/>
        <end position="143"/>
    </location>
</feature>
<dbReference type="EMBL" id="CP158367">
    <property type="protein sequence ID" value="XBX76136.1"/>
    <property type="molecule type" value="Genomic_DNA"/>
</dbReference>
<keyword evidence="6 9" id="KW-0378">Hydrolase</keyword>
<dbReference type="RefSeq" id="WP_350344870.1">
    <property type="nucleotide sequence ID" value="NZ_CP158367.1"/>
</dbReference>
<dbReference type="NCBIfam" id="TIGR00077">
    <property type="entry name" value="lspA"/>
    <property type="match status" value="1"/>
</dbReference>
<proteinExistence type="inferred from homology"/>
<dbReference type="Pfam" id="PF01252">
    <property type="entry name" value="Peptidase_A8"/>
    <property type="match status" value="1"/>
</dbReference>
<reference evidence="11" key="2">
    <citation type="submission" date="2024-06" db="EMBL/GenBank/DDBJ databases">
        <authorList>
            <person name="Petrova K.O."/>
            <person name="Toshchakov S.V."/>
            <person name="Boltjanskaja Y.V."/>
            <person name="Kevbrin V."/>
        </authorList>
    </citation>
    <scope>NUCLEOTIDE SEQUENCE</scope>
    <source>
        <strain evidence="11">Z-910T</strain>
    </source>
</reference>
<protein>
    <recommendedName>
        <fullName evidence="9">Lipoprotein signal peptidase</fullName>
        <ecNumber evidence="9">3.4.23.36</ecNumber>
    </recommendedName>
    <alternativeName>
        <fullName evidence="9">Prolipoprotein signal peptidase</fullName>
    </alternativeName>
    <alternativeName>
        <fullName evidence="9">Signal peptidase II</fullName>
        <shortName evidence="9">SPase II</shortName>
    </alternativeName>
</protein>
<evidence type="ECO:0000256" key="7">
    <source>
        <dbReference type="ARBA" id="ARBA00022989"/>
    </source>
</evidence>